<dbReference type="Pfam" id="PF00319">
    <property type="entry name" value="SRF-TF"/>
    <property type="match status" value="1"/>
</dbReference>
<dbReference type="CDD" id="cd00265">
    <property type="entry name" value="MADS_MEF2_like"/>
    <property type="match status" value="1"/>
</dbReference>
<reference evidence="8" key="2">
    <citation type="submission" date="2020-07" db="EMBL/GenBank/DDBJ databases">
        <authorList>
            <person name="Vera ALvarez R."/>
            <person name="Arias-Moreno D.M."/>
            <person name="Jimenez-Jacinto V."/>
            <person name="Jimenez-Bremont J.F."/>
            <person name="Swaminathan K."/>
            <person name="Moose S.P."/>
            <person name="Guerrero-Gonzalez M.L."/>
            <person name="Marino-Ramirez L."/>
            <person name="Landsman D."/>
            <person name="Rodriguez-Kessler M."/>
            <person name="Delgado-Sanchez P."/>
        </authorList>
    </citation>
    <scope>NUCLEOTIDE SEQUENCE</scope>
    <source>
        <tissue evidence="8">Cladode</tissue>
    </source>
</reference>
<dbReference type="InterPro" id="IPR002487">
    <property type="entry name" value="TF_Kbox"/>
</dbReference>
<evidence type="ECO:0000313" key="8">
    <source>
        <dbReference type="EMBL" id="MBA4679774.1"/>
    </source>
</evidence>
<protein>
    <recommendedName>
        <fullName evidence="9">MADS-box domain-containing protein</fullName>
    </recommendedName>
</protein>
<organism evidence="8">
    <name type="scientific">Opuntia streptacantha</name>
    <name type="common">Prickly pear cactus</name>
    <name type="synonym">Opuntia cardona</name>
    <dbReference type="NCBI Taxonomy" id="393608"/>
    <lineage>
        <taxon>Eukaryota</taxon>
        <taxon>Viridiplantae</taxon>
        <taxon>Streptophyta</taxon>
        <taxon>Embryophyta</taxon>
        <taxon>Tracheophyta</taxon>
        <taxon>Spermatophyta</taxon>
        <taxon>Magnoliopsida</taxon>
        <taxon>eudicotyledons</taxon>
        <taxon>Gunneridae</taxon>
        <taxon>Pentapetalae</taxon>
        <taxon>Caryophyllales</taxon>
        <taxon>Cactineae</taxon>
        <taxon>Cactaceae</taxon>
        <taxon>Opuntioideae</taxon>
        <taxon>Opuntia</taxon>
    </lineage>
</organism>
<dbReference type="Gene3D" id="3.40.1810.10">
    <property type="entry name" value="Transcription factor, MADS-box"/>
    <property type="match status" value="1"/>
</dbReference>
<dbReference type="SMART" id="SM00432">
    <property type="entry name" value="MADS"/>
    <property type="match status" value="1"/>
</dbReference>
<dbReference type="SUPFAM" id="SSF55455">
    <property type="entry name" value="SRF-like"/>
    <property type="match status" value="1"/>
</dbReference>
<evidence type="ECO:0000256" key="2">
    <source>
        <dbReference type="ARBA" id="ARBA00023015"/>
    </source>
</evidence>
<dbReference type="EMBL" id="GISG01284511">
    <property type="protein sequence ID" value="MBA4679774.1"/>
    <property type="molecule type" value="Transcribed_RNA"/>
</dbReference>
<dbReference type="PROSITE" id="PS50066">
    <property type="entry name" value="MADS_BOX_2"/>
    <property type="match status" value="1"/>
</dbReference>
<dbReference type="InterPro" id="IPR002100">
    <property type="entry name" value="TF_MADSbox"/>
</dbReference>
<keyword evidence="5" id="KW-0539">Nucleus</keyword>
<sequence>MGRGKIEIKKIENRTNRQVTFSKRRNGIMKKAQELTVLCDAKVSLIMISCTEKLYQYLSPGADIKKMYDEYQKIMGVDLWATHYEKMQEHKQQLLEINSMLRREINQRMGGDLDDLHFGDLCSLEQEMDGALEAIRNQRVHKIKTQTGTTRKKVKNLEERHGNLLMELDARFRAPHFGLADDDQGGYDTDAGYANDGAAANIYALSHRTCHLNLHQGGAGYGDVHDLRLA</sequence>
<keyword evidence="4" id="KW-0804">Transcription</keyword>
<reference evidence="8" key="1">
    <citation type="journal article" date="2013" name="J. Plant Res.">
        <title>Effect of fungi and light on seed germination of three Opuntia species from semiarid lands of central Mexico.</title>
        <authorList>
            <person name="Delgado-Sanchez P."/>
            <person name="Jimenez-Bremont J.F."/>
            <person name="Guerrero-Gonzalez Mde L."/>
            <person name="Flores J."/>
        </authorList>
    </citation>
    <scope>NUCLEOTIDE SEQUENCE</scope>
    <source>
        <tissue evidence="8">Cladode</tissue>
    </source>
</reference>
<dbReference type="InterPro" id="IPR033896">
    <property type="entry name" value="MEF2-like_N"/>
</dbReference>
<dbReference type="Pfam" id="PF01486">
    <property type="entry name" value="K-box"/>
    <property type="match status" value="1"/>
</dbReference>
<dbReference type="GO" id="GO:0046983">
    <property type="term" value="F:protein dimerization activity"/>
    <property type="evidence" value="ECO:0007669"/>
    <property type="project" value="InterPro"/>
</dbReference>
<dbReference type="PRINTS" id="PR00404">
    <property type="entry name" value="MADSDOMAIN"/>
</dbReference>
<keyword evidence="3" id="KW-0238">DNA-binding</keyword>
<accession>A0A7C9AZ65</accession>
<evidence type="ECO:0000259" key="7">
    <source>
        <dbReference type="PROSITE" id="PS51297"/>
    </source>
</evidence>
<proteinExistence type="predicted"/>
<evidence type="ECO:0008006" key="9">
    <source>
        <dbReference type="Google" id="ProtNLM"/>
    </source>
</evidence>
<dbReference type="PROSITE" id="PS00350">
    <property type="entry name" value="MADS_BOX_1"/>
    <property type="match status" value="1"/>
</dbReference>
<feature type="domain" description="K-box" evidence="7">
    <location>
        <begin position="84"/>
        <end position="174"/>
    </location>
</feature>
<keyword evidence="2" id="KW-0805">Transcription regulation</keyword>
<feature type="domain" description="MADS-box" evidence="6">
    <location>
        <begin position="1"/>
        <end position="61"/>
    </location>
</feature>
<evidence type="ECO:0000256" key="3">
    <source>
        <dbReference type="ARBA" id="ARBA00023125"/>
    </source>
</evidence>
<dbReference type="PROSITE" id="PS51297">
    <property type="entry name" value="K_BOX"/>
    <property type="match status" value="1"/>
</dbReference>
<evidence type="ECO:0000256" key="4">
    <source>
        <dbReference type="ARBA" id="ARBA00023163"/>
    </source>
</evidence>
<evidence type="ECO:0000256" key="5">
    <source>
        <dbReference type="ARBA" id="ARBA00023242"/>
    </source>
</evidence>
<dbReference type="GO" id="GO:0003700">
    <property type="term" value="F:DNA-binding transcription factor activity"/>
    <property type="evidence" value="ECO:0007669"/>
    <property type="project" value="InterPro"/>
</dbReference>
<dbReference type="AlphaFoldDB" id="A0A7C9AZ65"/>
<comment type="subcellular location">
    <subcellularLocation>
        <location evidence="1">Nucleus</location>
    </subcellularLocation>
</comment>
<dbReference type="PANTHER" id="PTHR48019">
    <property type="entry name" value="SERUM RESPONSE FACTOR HOMOLOG"/>
    <property type="match status" value="1"/>
</dbReference>
<dbReference type="GO" id="GO:0045944">
    <property type="term" value="P:positive regulation of transcription by RNA polymerase II"/>
    <property type="evidence" value="ECO:0007669"/>
    <property type="project" value="InterPro"/>
</dbReference>
<dbReference type="InterPro" id="IPR050142">
    <property type="entry name" value="MADS-box/MEF2_TF"/>
</dbReference>
<evidence type="ECO:0000256" key="1">
    <source>
        <dbReference type="ARBA" id="ARBA00004123"/>
    </source>
</evidence>
<evidence type="ECO:0000259" key="6">
    <source>
        <dbReference type="PROSITE" id="PS50066"/>
    </source>
</evidence>
<dbReference type="GO" id="GO:0000977">
    <property type="term" value="F:RNA polymerase II transcription regulatory region sequence-specific DNA binding"/>
    <property type="evidence" value="ECO:0007669"/>
    <property type="project" value="InterPro"/>
</dbReference>
<dbReference type="InterPro" id="IPR036879">
    <property type="entry name" value="TF_MADSbox_sf"/>
</dbReference>
<dbReference type="GO" id="GO:0005634">
    <property type="term" value="C:nucleus"/>
    <property type="evidence" value="ECO:0007669"/>
    <property type="project" value="UniProtKB-SubCell"/>
</dbReference>
<name>A0A7C9AZ65_OPUST</name>